<feature type="domain" description="Phytocyanin" evidence="1">
    <location>
        <begin position="40"/>
        <end position="154"/>
    </location>
</feature>
<dbReference type="InterPro" id="IPR008972">
    <property type="entry name" value="Cupredoxin"/>
</dbReference>
<dbReference type="Proteomes" id="UP000639772">
    <property type="component" value="Unassembled WGS sequence"/>
</dbReference>
<evidence type="ECO:0000313" key="3">
    <source>
        <dbReference type="Proteomes" id="UP000639772"/>
    </source>
</evidence>
<dbReference type="PANTHER" id="PTHR34052">
    <property type="entry name" value="GLYCINE-RICH PROTEIN-LIKE"/>
    <property type="match status" value="1"/>
</dbReference>
<gene>
    <name evidence="2" type="ORF">HPP92_027161</name>
</gene>
<protein>
    <recommendedName>
        <fullName evidence="1">Phytocyanin domain-containing protein</fullName>
    </recommendedName>
</protein>
<reference evidence="2 3" key="1">
    <citation type="journal article" date="2020" name="Nat. Food">
        <title>A phased Vanilla planifolia genome enables genetic improvement of flavour and production.</title>
        <authorList>
            <person name="Hasing T."/>
            <person name="Tang H."/>
            <person name="Brym M."/>
            <person name="Khazi F."/>
            <person name="Huang T."/>
            <person name="Chambers A.H."/>
        </authorList>
    </citation>
    <scope>NUCLEOTIDE SEQUENCE [LARGE SCALE GENOMIC DNA]</scope>
    <source>
        <tissue evidence="2">Leaf</tissue>
    </source>
</reference>
<dbReference type="AlphaFoldDB" id="A0A835PCX6"/>
<dbReference type="GO" id="GO:0009055">
    <property type="term" value="F:electron transfer activity"/>
    <property type="evidence" value="ECO:0007669"/>
    <property type="project" value="InterPro"/>
</dbReference>
<dbReference type="OrthoDB" id="1839683at2759"/>
<dbReference type="SUPFAM" id="SSF49503">
    <property type="entry name" value="Cupredoxins"/>
    <property type="match status" value="1"/>
</dbReference>
<accession>A0A835PCX6</accession>
<dbReference type="PROSITE" id="PS51485">
    <property type="entry name" value="PHYTOCYANIN"/>
    <property type="match status" value="1"/>
</dbReference>
<dbReference type="InterPro" id="IPR003245">
    <property type="entry name" value="Phytocyanin_dom"/>
</dbReference>
<evidence type="ECO:0000313" key="2">
    <source>
        <dbReference type="EMBL" id="KAG0449729.1"/>
    </source>
</evidence>
<proteinExistence type="predicted"/>
<dbReference type="EMBL" id="JADCNM010000162">
    <property type="protein sequence ID" value="KAG0449729.1"/>
    <property type="molecule type" value="Genomic_DNA"/>
</dbReference>
<name>A0A835PCX6_VANPL</name>
<sequence>MCPGSQTSLKKGNPGASVALIGAFFVLVLLSSSPVTTIASKINVGGPVNWTFGFNYTDWALKSAPFYVNDTLVFKYDPPNSTTHAHSVYLAKDLRSFLACDMSRAQLAGDVMRGAGEGFQFVLRKRKTYFFVCGEKAGFHCSTGLMRFFVRPVRRCHV</sequence>
<dbReference type="Gene3D" id="2.60.40.420">
    <property type="entry name" value="Cupredoxins - blue copper proteins"/>
    <property type="match status" value="1"/>
</dbReference>
<dbReference type="Pfam" id="PF02298">
    <property type="entry name" value="Cu_bind_like"/>
    <property type="match status" value="1"/>
</dbReference>
<dbReference type="PANTHER" id="PTHR34052:SF1">
    <property type="entry name" value="OS06G0216700 PROTEIN"/>
    <property type="match status" value="1"/>
</dbReference>
<evidence type="ECO:0000259" key="1">
    <source>
        <dbReference type="PROSITE" id="PS51485"/>
    </source>
</evidence>
<organism evidence="2 3">
    <name type="scientific">Vanilla planifolia</name>
    <name type="common">Vanilla</name>
    <dbReference type="NCBI Taxonomy" id="51239"/>
    <lineage>
        <taxon>Eukaryota</taxon>
        <taxon>Viridiplantae</taxon>
        <taxon>Streptophyta</taxon>
        <taxon>Embryophyta</taxon>
        <taxon>Tracheophyta</taxon>
        <taxon>Spermatophyta</taxon>
        <taxon>Magnoliopsida</taxon>
        <taxon>Liliopsida</taxon>
        <taxon>Asparagales</taxon>
        <taxon>Orchidaceae</taxon>
        <taxon>Vanilloideae</taxon>
        <taxon>Vanilleae</taxon>
        <taxon>Vanilla</taxon>
    </lineage>
</organism>
<comment type="caution">
    <text evidence="2">The sequence shown here is derived from an EMBL/GenBank/DDBJ whole genome shotgun (WGS) entry which is preliminary data.</text>
</comment>